<proteinExistence type="predicted"/>
<protein>
    <recommendedName>
        <fullName evidence="1">F-box domain-containing protein</fullName>
    </recommendedName>
</protein>
<dbReference type="InterPro" id="IPR001810">
    <property type="entry name" value="F-box_dom"/>
</dbReference>
<organism evidence="2 3">
    <name type="scientific">Arabis nemorensis</name>
    <dbReference type="NCBI Taxonomy" id="586526"/>
    <lineage>
        <taxon>Eukaryota</taxon>
        <taxon>Viridiplantae</taxon>
        <taxon>Streptophyta</taxon>
        <taxon>Embryophyta</taxon>
        <taxon>Tracheophyta</taxon>
        <taxon>Spermatophyta</taxon>
        <taxon>Magnoliopsida</taxon>
        <taxon>eudicotyledons</taxon>
        <taxon>Gunneridae</taxon>
        <taxon>Pentapetalae</taxon>
        <taxon>rosids</taxon>
        <taxon>malvids</taxon>
        <taxon>Brassicales</taxon>
        <taxon>Brassicaceae</taxon>
        <taxon>Arabideae</taxon>
        <taxon>Arabis</taxon>
    </lineage>
</organism>
<dbReference type="InterPro" id="IPR032675">
    <property type="entry name" value="LRR_dom_sf"/>
</dbReference>
<dbReference type="Pfam" id="PF00646">
    <property type="entry name" value="F-box"/>
    <property type="match status" value="1"/>
</dbReference>
<dbReference type="Gene3D" id="3.80.10.10">
    <property type="entry name" value="Ribonuclease Inhibitor"/>
    <property type="match status" value="1"/>
</dbReference>
<accession>A0A565CJ96</accession>
<dbReference type="PANTHER" id="PTHR13318">
    <property type="entry name" value="PARTNER OF PAIRED, ISOFORM B-RELATED"/>
    <property type="match status" value="1"/>
</dbReference>
<dbReference type="SUPFAM" id="SSF52047">
    <property type="entry name" value="RNI-like"/>
    <property type="match status" value="2"/>
</dbReference>
<comment type="caution">
    <text evidence="2">The sequence shown here is derived from an EMBL/GenBank/DDBJ whole genome shotgun (WGS) entry which is preliminary data.</text>
</comment>
<evidence type="ECO:0000259" key="1">
    <source>
        <dbReference type="Pfam" id="PF00646"/>
    </source>
</evidence>
<keyword evidence="3" id="KW-1185">Reference proteome</keyword>
<sequence length="484" mass="53928">MSFMGKKESSPVSPLKKRRASWSELWLNHHHLLSSPPLDLSSKFQSLTPPISKSKTLLPDFTKTDLTLLLPDLTLLTIIEKVPKSHRKNLSLVCKRWFKLHGRLVRSIKVSDWEFLASGKMISRFPNLDTVDLVSGCLISPPNSGVLVKHRLVSFTVGVGSYQSWSFFEENLLSVEMVDRGLRTLAGGCSNLRRLVVSNTSEVGLLNVAEACSRLQELELQKCSDNVLLGIGAFENLQILRLVGNVDGLYSSLVSDIGLMILAQGCKRLVKLELVGCEGGFDGIKEIGKCCQMLEELTVCDHKMESGWLEGLRYCENLKTLKLVSCKKIDHDPAGLGECLSGCCPALERLHLEKCQLRDKNTVKALFKMCEAAREIVFQDCWGLDNEIFSLATAFGRVKLLYIEGCSLLTTPGLESVIQHWHELEHLKVVSCKNIKDSEISQSLSALFSALVEFQWRPDTRSHLSSSLTETGIGKKGSKFFKKT</sequence>
<dbReference type="AlphaFoldDB" id="A0A565CJ96"/>
<gene>
    <name evidence="2" type="ORF">ANE_LOCUS24070</name>
</gene>
<dbReference type="OrthoDB" id="550575at2759"/>
<reference evidence="2" key="1">
    <citation type="submission" date="2019-07" db="EMBL/GenBank/DDBJ databases">
        <authorList>
            <person name="Dittberner H."/>
        </authorList>
    </citation>
    <scope>NUCLEOTIDE SEQUENCE [LARGE SCALE GENOMIC DNA]</scope>
</reference>
<name>A0A565CJ96_9BRAS</name>
<dbReference type="Proteomes" id="UP000489600">
    <property type="component" value="Unassembled WGS sequence"/>
</dbReference>
<evidence type="ECO:0000313" key="3">
    <source>
        <dbReference type="Proteomes" id="UP000489600"/>
    </source>
</evidence>
<dbReference type="GO" id="GO:0019005">
    <property type="term" value="C:SCF ubiquitin ligase complex"/>
    <property type="evidence" value="ECO:0007669"/>
    <property type="project" value="TreeGrafter"/>
</dbReference>
<dbReference type="PANTHER" id="PTHR13318:SF124">
    <property type="entry name" value="F-BOX DOMAIN-CONTAINING PROTEIN"/>
    <property type="match status" value="1"/>
</dbReference>
<dbReference type="EMBL" id="CABITT030000008">
    <property type="protein sequence ID" value="VVB13626.1"/>
    <property type="molecule type" value="Genomic_DNA"/>
</dbReference>
<dbReference type="GO" id="GO:0031146">
    <property type="term" value="P:SCF-dependent proteasomal ubiquitin-dependent protein catabolic process"/>
    <property type="evidence" value="ECO:0007669"/>
    <property type="project" value="TreeGrafter"/>
</dbReference>
<evidence type="ECO:0000313" key="2">
    <source>
        <dbReference type="EMBL" id="VVB13626.1"/>
    </source>
</evidence>
<feature type="domain" description="F-box" evidence="1">
    <location>
        <begin position="69"/>
        <end position="97"/>
    </location>
</feature>